<dbReference type="Gene3D" id="1.10.3210.10">
    <property type="entry name" value="Hypothetical protein af1432"/>
    <property type="match status" value="1"/>
</dbReference>
<evidence type="ECO:0000313" key="1">
    <source>
        <dbReference type="EMBL" id="OCO87809.1"/>
    </source>
</evidence>
<dbReference type="AlphaFoldDB" id="A0A2F0PUQ6"/>
<dbReference type="SUPFAM" id="SSF109604">
    <property type="entry name" value="HD-domain/PDEase-like"/>
    <property type="match status" value="1"/>
</dbReference>
<name>A0A2F0PUQ6_SERMA</name>
<dbReference type="EMBL" id="LJEX02000057">
    <property type="protein sequence ID" value="OCO87809.1"/>
    <property type="molecule type" value="Genomic_DNA"/>
</dbReference>
<comment type="caution">
    <text evidence="1">The sequence shown here is derived from an EMBL/GenBank/DDBJ whole genome shotgun (WGS) entry which is preliminary data.</text>
</comment>
<evidence type="ECO:0000313" key="2">
    <source>
        <dbReference type="Proteomes" id="UP000050489"/>
    </source>
</evidence>
<protein>
    <recommendedName>
        <fullName evidence="3">HD family hydrolase</fullName>
    </recommendedName>
</protein>
<dbReference type="RefSeq" id="WP_055312884.1">
    <property type="nucleotide sequence ID" value="NZ_JAFHIK010000004.1"/>
</dbReference>
<accession>A0A2F0PUQ6</accession>
<reference evidence="2" key="1">
    <citation type="submission" date="2016-04" db="EMBL/GenBank/DDBJ databases">
        <authorList>
            <person name="Osei Sekyere J."/>
            <person name="Sivertsen A."/>
            <person name="Pedersen A.T."/>
            <person name="Sundsfjord A."/>
        </authorList>
    </citation>
    <scope>NUCLEOTIDE SEQUENCE [LARGE SCALE GENOMIC DNA]</scope>
    <source>
        <strain evidence="2">945174350</strain>
    </source>
</reference>
<evidence type="ECO:0008006" key="3">
    <source>
        <dbReference type="Google" id="ProtNLM"/>
    </source>
</evidence>
<organism evidence="1 2">
    <name type="scientific">Serratia marcescens</name>
    <dbReference type="NCBI Taxonomy" id="615"/>
    <lineage>
        <taxon>Bacteria</taxon>
        <taxon>Pseudomonadati</taxon>
        <taxon>Pseudomonadota</taxon>
        <taxon>Gammaproteobacteria</taxon>
        <taxon>Enterobacterales</taxon>
        <taxon>Yersiniaceae</taxon>
        <taxon>Serratia</taxon>
    </lineage>
</organism>
<dbReference type="Proteomes" id="UP000050489">
    <property type="component" value="Unassembled WGS sequence"/>
</dbReference>
<gene>
    <name evidence="1" type="ORF">AN695_0212525</name>
</gene>
<proteinExistence type="predicted"/>
<sequence length="177" mass="20082">MSWILTFTGKRFDYEAPTVDAICIEDIAQALSHECRFNGHIPEFYSVAQHCVIASKIVPPSFAFEALLHDAHEAYCKDIPSPLKKLIPDYRGIENNIDFVIRYKFGLPATTSPIVKHADLVMLATERRDLDIDDGTPWPMLNGIRPSEDIFVSPVNPVQARAMFMQRYHQLFSVGTE</sequence>